<sequence>MRRRVVSTALLILLEPEPKGGKIGRGGPSEPARLPEDSHSCGPKGTKAKDPNGKACVIECDSIDKLVRICKRATVGWICVKTYLIAENRPDQNPKDLDMIATQLLIERYPVVVSSHFMVRVNALIKYLRNNFEVLGGKLKEFWWRIKFLNRGSPHLHVVVWVENHPSFEIEVGIHQLYQVSHTFEILDQEPLQADLEAEAVEAEQNMSDDQFQTAQRAMNIGQKRGKGNNDVQNKAQDKLTDATRNAKNIDIDTIIPTDINKTGGMPQKLEFFVGAKVMLRSNIDVGKRLVIGAIGHITEIIWPCFRRTQMYETDIPSVRVDFANEGIHFIHPKSVQFRAKFSYGTAERRMLLIVLSWASTVHKIQGSTVDFAVRYLGSKLFAAGQAYVALSRMRSLDGLQIEELDCAKLSGEKPCNTEALVDINRMRNHLITYD</sequence>
<evidence type="ECO:0000259" key="2">
    <source>
        <dbReference type="Pfam" id="PF14214"/>
    </source>
</evidence>
<dbReference type="InterPro" id="IPR025476">
    <property type="entry name" value="Helitron_helicase-like"/>
</dbReference>
<keyword evidence="4" id="KW-1185">Reference proteome</keyword>
<proteinExistence type="predicted"/>
<accession>A0ABQ9GQQ7</accession>
<reference evidence="3 4" key="1">
    <citation type="submission" date="2023-02" db="EMBL/GenBank/DDBJ databases">
        <title>LHISI_Scaffold_Assembly.</title>
        <authorList>
            <person name="Stuart O.P."/>
            <person name="Cleave R."/>
            <person name="Magrath M.J.L."/>
            <person name="Mikheyev A.S."/>
        </authorList>
    </citation>
    <scope>NUCLEOTIDE SEQUENCE [LARGE SCALE GENOMIC DNA]</scope>
    <source>
        <strain evidence="3">Daus_M_001</strain>
        <tissue evidence="3">Leg muscle</tissue>
    </source>
</reference>
<dbReference type="InterPro" id="IPR051055">
    <property type="entry name" value="PIF1_helicase"/>
</dbReference>
<name>A0ABQ9GQQ7_9NEOP</name>
<feature type="region of interest" description="Disordered" evidence="1">
    <location>
        <begin position="17"/>
        <end position="50"/>
    </location>
</feature>
<dbReference type="CDD" id="cd18809">
    <property type="entry name" value="SF1_C_RecD"/>
    <property type="match status" value="1"/>
</dbReference>
<dbReference type="EMBL" id="JARBHB010000010">
    <property type="protein sequence ID" value="KAJ8874326.1"/>
    <property type="molecule type" value="Genomic_DNA"/>
</dbReference>
<dbReference type="PANTHER" id="PTHR47642:SF6">
    <property type="entry name" value="ATP-DEPENDENT DNA HELICASE"/>
    <property type="match status" value="1"/>
</dbReference>
<organism evidence="3 4">
    <name type="scientific">Dryococelus australis</name>
    <dbReference type="NCBI Taxonomy" id="614101"/>
    <lineage>
        <taxon>Eukaryota</taxon>
        <taxon>Metazoa</taxon>
        <taxon>Ecdysozoa</taxon>
        <taxon>Arthropoda</taxon>
        <taxon>Hexapoda</taxon>
        <taxon>Insecta</taxon>
        <taxon>Pterygota</taxon>
        <taxon>Neoptera</taxon>
        <taxon>Polyneoptera</taxon>
        <taxon>Phasmatodea</taxon>
        <taxon>Verophasmatodea</taxon>
        <taxon>Anareolatae</taxon>
        <taxon>Phasmatidae</taxon>
        <taxon>Eurycanthinae</taxon>
        <taxon>Dryococelus</taxon>
    </lineage>
</organism>
<dbReference type="InterPro" id="IPR027417">
    <property type="entry name" value="P-loop_NTPase"/>
</dbReference>
<gene>
    <name evidence="3" type="ORF">PR048_025172</name>
</gene>
<dbReference type="SUPFAM" id="SSF52540">
    <property type="entry name" value="P-loop containing nucleoside triphosphate hydrolases"/>
    <property type="match status" value="1"/>
</dbReference>
<evidence type="ECO:0000256" key="1">
    <source>
        <dbReference type="SAM" id="MobiDB-lite"/>
    </source>
</evidence>
<comment type="caution">
    <text evidence="3">The sequence shown here is derived from an EMBL/GenBank/DDBJ whole genome shotgun (WGS) entry which is preliminary data.</text>
</comment>
<dbReference type="PANTHER" id="PTHR47642">
    <property type="entry name" value="ATP-DEPENDENT DNA HELICASE"/>
    <property type="match status" value="1"/>
</dbReference>
<dbReference type="Gene3D" id="3.40.50.300">
    <property type="entry name" value="P-loop containing nucleotide triphosphate hydrolases"/>
    <property type="match status" value="1"/>
</dbReference>
<dbReference type="Pfam" id="PF14214">
    <property type="entry name" value="Helitron_like_N"/>
    <property type="match status" value="1"/>
</dbReference>
<dbReference type="Gene3D" id="2.30.30.940">
    <property type="match status" value="1"/>
</dbReference>
<feature type="domain" description="Helitron helicase-like" evidence="2">
    <location>
        <begin position="106"/>
        <end position="160"/>
    </location>
</feature>
<evidence type="ECO:0000313" key="3">
    <source>
        <dbReference type="EMBL" id="KAJ8874326.1"/>
    </source>
</evidence>
<dbReference type="Proteomes" id="UP001159363">
    <property type="component" value="Chromosome 9"/>
</dbReference>
<evidence type="ECO:0000313" key="4">
    <source>
        <dbReference type="Proteomes" id="UP001159363"/>
    </source>
</evidence>
<protein>
    <recommendedName>
        <fullName evidence="2">Helitron helicase-like domain-containing protein</fullName>
    </recommendedName>
</protein>